<sequence length="119" mass="13677">MLCGGSDDKNNKIDLNSSHSSKEKKKNIVPERVSKHQKLNEYSTGCKRFAPSRASRKVSKCGYLFVAPDWDFSNPLYRTKAKNTHYKLKHLELAKRKDRVFHRASHINNDSTKIGATRD</sequence>
<proteinExistence type="predicted"/>
<evidence type="ECO:0000256" key="1">
    <source>
        <dbReference type="SAM" id="MobiDB-lite"/>
    </source>
</evidence>
<feature type="region of interest" description="Disordered" evidence="1">
    <location>
        <begin position="1"/>
        <end position="32"/>
    </location>
</feature>
<name>A0A1B0BJR0_9MUSC</name>
<organism evidence="2 3">
    <name type="scientific">Glossina palpalis gambiensis</name>
    <dbReference type="NCBI Taxonomy" id="67801"/>
    <lineage>
        <taxon>Eukaryota</taxon>
        <taxon>Metazoa</taxon>
        <taxon>Ecdysozoa</taxon>
        <taxon>Arthropoda</taxon>
        <taxon>Hexapoda</taxon>
        <taxon>Insecta</taxon>
        <taxon>Pterygota</taxon>
        <taxon>Neoptera</taxon>
        <taxon>Endopterygota</taxon>
        <taxon>Diptera</taxon>
        <taxon>Brachycera</taxon>
        <taxon>Muscomorpha</taxon>
        <taxon>Hippoboscoidea</taxon>
        <taxon>Glossinidae</taxon>
        <taxon>Glossina</taxon>
    </lineage>
</organism>
<keyword evidence="3" id="KW-1185">Reference proteome</keyword>
<protein>
    <submittedName>
        <fullName evidence="2">Uncharacterized protein</fullName>
    </submittedName>
</protein>
<dbReference type="VEuPathDB" id="VectorBase:GPPI032296"/>
<dbReference type="Proteomes" id="UP000092460">
    <property type="component" value="Unassembled WGS sequence"/>
</dbReference>
<dbReference type="EMBL" id="JXJN01015506">
    <property type="status" value="NOT_ANNOTATED_CDS"/>
    <property type="molecule type" value="Genomic_DNA"/>
</dbReference>
<dbReference type="AlphaFoldDB" id="A0A1B0BJR0"/>
<evidence type="ECO:0000313" key="3">
    <source>
        <dbReference type="Proteomes" id="UP000092460"/>
    </source>
</evidence>
<evidence type="ECO:0000313" key="2">
    <source>
        <dbReference type="EnsemblMetazoa" id="GPPI032296-PA"/>
    </source>
</evidence>
<dbReference type="EnsemblMetazoa" id="GPPI032296-RA">
    <property type="protein sequence ID" value="GPPI032296-PA"/>
    <property type="gene ID" value="GPPI032296"/>
</dbReference>
<accession>A0A1B0BJR0</accession>
<reference evidence="2" key="2">
    <citation type="submission" date="2020-05" db="UniProtKB">
        <authorList>
            <consortium name="EnsemblMetazoa"/>
        </authorList>
    </citation>
    <scope>IDENTIFICATION</scope>
    <source>
        <strain evidence="2">IAEA</strain>
    </source>
</reference>
<feature type="compositionally biased region" description="Basic and acidic residues" evidence="1">
    <location>
        <begin position="1"/>
        <end position="12"/>
    </location>
</feature>
<reference evidence="3" key="1">
    <citation type="submission" date="2015-01" db="EMBL/GenBank/DDBJ databases">
        <authorList>
            <person name="Aksoy S."/>
            <person name="Warren W."/>
            <person name="Wilson R.K."/>
        </authorList>
    </citation>
    <scope>NUCLEOTIDE SEQUENCE [LARGE SCALE GENOMIC DNA]</scope>
    <source>
        <strain evidence="3">IAEA</strain>
    </source>
</reference>